<evidence type="ECO:0000256" key="1">
    <source>
        <dbReference type="SAM" id="Phobius"/>
    </source>
</evidence>
<accession>A0A482X4B1</accession>
<comment type="caution">
    <text evidence="2">The sequence shown here is derived from an EMBL/GenBank/DDBJ whole genome shotgun (WGS) entry which is preliminary data.</text>
</comment>
<keyword evidence="3" id="KW-1185">Reference proteome</keyword>
<evidence type="ECO:0000313" key="3">
    <source>
        <dbReference type="Proteomes" id="UP000291343"/>
    </source>
</evidence>
<name>A0A482X4B1_LAOST</name>
<keyword evidence="1" id="KW-0472">Membrane</keyword>
<feature type="transmembrane region" description="Helical" evidence="1">
    <location>
        <begin position="71"/>
        <end position="92"/>
    </location>
</feature>
<protein>
    <submittedName>
        <fullName evidence="2">Uncharacterized protein</fullName>
    </submittedName>
</protein>
<gene>
    <name evidence="2" type="ORF">LSTR_LSTR007510</name>
</gene>
<evidence type="ECO:0000313" key="2">
    <source>
        <dbReference type="EMBL" id="RZF40627.1"/>
    </source>
</evidence>
<dbReference type="EMBL" id="QKKF02018119">
    <property type="protein sequence ID" value="RZF40627.1"/>
    <property type="molecule type" value="Genomic_DNA"/>
</dbReference>
<dbReference type="OrthoDB" id="6411732at2759"/>
<dbReference type="STRING" id="195883.A0A482X4B1"/>
<dbReference type="Proteomes" id="UP000291343">
    <property type="component" value="Unassembled WGS sequence"/>
</dbReference>
<dbReference type="AlphaFoldDB" id="A0A482X4B1"/>
<keyword evidence="1" id="KW-1133">Transmembrane helix</keyword>
<sequence>MKSQAESATNDITLIEILYEYVDEVLKFFNITSNTSVFYVGVGADWSSQSILEKLKDLVLWFSFDEFQLKLLKGFLAVLFATIIAIFFLWRVHGPRIHSRFMKPATTKVIEELRKSVAQLKLPNEHTPRI</sequence>
<organism evidence="2 3">
    <name type="scientific">Laodelphax striatellus</name>
    <name type="common">Small brown planthopper</name>
    <name type="synonym">Delphax striatella</name>
    <dbReference type="NCBI Taxonomy" id="195883"/>
    <lineage>
        <taxon>Eukaryota</taxon>
        <taxon>Metazoa</taxon>
        <taxon>Ecdysozoa</taxon>
        <taxon>Arthropoda</taxon>
        <taxon>Hexapoda</taxon>
        <taxon>Insecta</taxon>
        <taxon>Pterygota</taxon>
        <taxon>Neoptera</taxon>
        <taxon>Paraneoptera</taxon>
        <taxon>Hemiptera</taxon>
        <taxon>Auchenorrhyncha</taxon>
        <taxon>Fulgoroidea</taxon>
        <taxon>Delphacidae</taxon>
        <taxon>Criomorphinae</taxon>
        <taxon>Laodelphax</taxon>
    </lineage>
</organism>
<dbReference type="InParanoid" id="A0A482X4B1"/>
<keyword evidence="1" id="KW-0812">Transmembrane</keyword>
<proteinExistence type="predicted"/>
<reference evidence="2 3" key="1">
    <citation type="journal article" date="2017" name="Gigascience">
        <title>Genome sequence of the small brown planthopper, Laodelphax striatellus.</title>
        <authorList>
            <person name="Zhu J."/>
            <person name="Jiang F."/>
            <person name="Wang X."/>
            <person name="Yang P."/>
            <person name="Bao Y."/>
            <person name="Zhao W."/>
            <person name="Wang W."/>
            <person name="Lu H."/>
            <person name="Wang Q."/>
            <person name="Cui N."/>
            <person name="Li J."/>
            <person name="Chen X."/>
            <person name="Luo L."/>
            <person name="Yu J."/>
            <person name="Kang L."/>
            <person name="Cui F."/>
        </authorList>
    </citation>
    <scope>NUCLEOTIDE SEQUENCE [LARGE SCALE GENOMIC DNA]</scope>
    <source>
        <strain evidence="2">Lst14</strain>
    </source>
</reference>